<dbReference type="EMBL" id="AB853026">
    <property type="protein sequence ID" value="BAO18959.1"/>
    <property type="molecule type" value="Genomic_DNA"/>
</dbReference>
<accession>V5YNY8</accession>
<sequence>MCIRMLELTNEQVAALADIDAKGFVSRIAEDLVRADPDFARDPTLIHRLWRAFRATQQLGIREDDNLVEFLRIESHAPGFYDRPALQTWLTRPGRTVDERFRDYLSVVRWKIQHPEFAGGLTYGEPTLAGNRGSSRGAWAGLATSWRRFVGRNGRSGNS</sequence>
<proteinExistence type="predicted"/>
<geneLocation type="plasmid" evidence="1">
    <name>pM7012</name>
</geneLocation>
<reference evidence="1" key="2">
    <citation type="submission" date="2024-06" db="EMBL/GenBank/DDBJ databases">
        <authorList>
            <person name="Sakai Y."/>
            <person name="Fujii T."/>
        </authorList>
    </citation>
    <scope>NUCLEOTIDE SEQUENCE</scope>
    <source>
        <strain evidence="1">M701</strain>
        <plasmid evidence="1">pM7012</plasmid>
    </source>
</reference>
<keyword evidence="1" id="KW-0614">Plasmid</keyword>
<dbReference type="AlphaFoldDB" id="V5YNY8"/>
<protein>
    <submittedName>
        <fullName evidence="1">Uncharacterized protein</fullName>
    </submittedName>
</protein>
<reference evidence="1" key="1">
    <citation type="journal article" date="2014" name="Microbiology">
        <title>A 2,4-dichlorophenoxyacetic acid degradation plasmid pM7012 discloses distribution of an unclassified megaplasmid group across bacterial species.</title>
        <authorList>
            <person name="Sakai Y."/>
            <person name="Ogawa N."/>
            <person name="Shimomura Y."/>
            <person name="Fujii T."/>
        </authorList>
    </citation>
    <scope>NUCLEOTIDE SEQUENCE</scope>
    <source>
        <strain evidence="1">M701</strain>
    </source>
</reference>
<name>V5YNY8_9BURK</name>
<organism evidence="1">
    <name type="scientific">Burkholderia sp. M701</name>
    <dbReference type="NCBI Taxonomy" id="326454"/>
    <lineage>
        <taxon>Bacteria</taxon>
        <taxon>Pseudomonadati</taxon>
        <taxon>Pseudomonadota</taxon>
        <taxon>Betaproteobacteria</taxon>
        <taxon>Burkholderiales</taxon>
        <taxon>Burkholderiaceae</taxon>
        <taxon>Burkholderia</taxon>
    </lineage>
</organism>
<evidence type="ECO:0000313" key="1">
    <source>
        <dbReference type="EMBL" id="BAO18959.1"/>
    </source>
</evidence>